<protein>
    <recommendedName>
        <fullName evidence="14">Phytase A</fullName>
    </recommendedName>
    <alternativeName>
        <fullName evidence="15">Histidine acid phosphatase phyA</fullName>
    </alternativeName>
    <alternativeName>
        <fullName evidence="8">Myo-inositol hexakisphosphate phosphohydrolase A</fullName>
    </alternativeName>
    <alternativeName>
        <fullName evidence="7">Myo-inositol-hexaphosphate 3-phosphohydrolase A</fullName>
    </alternativeName>
</protein>
<evidence type="ECO:0000256" key="17">
    <source>
        <dbReference type="PIRSR" id="PIRSR000894-2"/>
    </source>
</evidence>
<dbReference type="Pfam" id="PF00328">
    <property type="entry name" value="His_Phos_2"/>
    <property type="match status" value="1"/>
</dbReference>
<dbReference type="PROSITE" id="PS00778">
    <property type="entry name" value="HIS_ACID_PHOSPHAT_2"/>
    <property type="match status" value="1"/>
</dbReference>
<evidence type="ECO:0000256" key="7">
    <source>
        <dbReference type="ARBA" id="ARBA00041857"/>
    </source>
</evidence>
<name>Q96VH9_9AGAM</name>
<dbReference type="InterPro" id="IPR016274">
    <property type="entry name" value="Histidine_acid_Pase_euk"/>
</dbReference>
<feature type="signal peptide" evidence="18">
    <location>
        <begin position="1"/>
        <end position="29"/>
    </location>
</feature>
<feature type="active site" description="Proton donor" evidence="16">
    <location>
        <position position="335"/>
    </location>
</feature>
<evidence type="ECO:0000256" key="14">
    <source>
        <dbReference type="ARBA" id="ARBA00044106"/>
    </source>
</evidence>
<dbReference type="AlphaFoldDB" id="Q96VH9"/>
<dbReference type="PANTHER" id="PTHR20963">
    <property type="entry name" value="MULTIPLE INOSITOL POLYPHOSPHATE PHOSPHATASE-RELATED"/>
    <property type="match status" value="1"/>
</dbReference>
<comment type="subunit">
    <text evidence="2">Monomer.</text>
</comment>
<feature type="disulfide bond" evidence="17">
    <location>
        <begin position="403"/>
        <end position="410"/>
    </location>
</feature>
<comment type="catalytic activity">
    <reaction evidence="10">
        <text>1D-myo-inositol 1,2-bisphosphate + H2O = 1D-myo-inositol 2-phosphate + phosphate</text>
        <dbReference type="Rhea" id="RHEA:77135"/>
        <dbReference type="ChEBI" id="CHEBI:15377"/>
        <dbReference type="ChEBI" id="CHEBI:43474"/>
        <dbReference type="ChEBI" id="CHEBI:84142"/>
        <dbReference type="ChEBI" id="CHEBI:195539"/>
    </reaction>
    <physiologicalReaction direction="left-to-right" evidence="10">
        <dbReference type="Rhea" id="RHEA:77136"/>
    </physiologicalReaction>
</comment>
<comment type="subcellular location">
    <subcellularLocation>
        <location evidence="1">Secreted</location>
    </subcellularLocation>
</comment>
<dbReference type="PROSITE" id="PS00616">
    <property type="entry name" value="HIS_ACID_PHOSPHAT_1"/>
    <property type="match status" value="1"/>
</dbReference>
<dbReference type="GO" id="GO:0016158">
    <property type="term" value="F:inositol hexakisphosphate 3-phosphatase activity"/>
    <property type="evidence" value="ECO:0007669"/>
    <property type="project" value="UniProtKB-EC"/>
</dbReference>
<feature type="disulfide bond" evidence="17">
    <location>
        <begin position="60"/>
        <end position="383"/>
    </location>
</feature>
<accession>Q96VH9</accession>
<evidence type="ECO:0000256" key="11">
    <source>
        <dbReference type="ARBA" id="ARBA00043721"/>
    </source>
</evidence>
<sequence>MVSSAFAPSILLSLMSSLALSTQFSFVAAQLPIPAQNTSNWGPYDPFFPVEPYAAPPEGCTVTQVNLIQRHGARWPTSGARSRQVAAVAKIQMARPFTDPKYEFLNDFVYKFGVADLLPFGANQSHQTGTDMYTRYSTLFEGGDVPFVRAAGDQRVVDSSTNWTAGFGDASGETVLPTLQVVLQEEGNCTLCNNMCPNEVDGDESTTWLGVFAPNITARLNAAAPSANLSDSDALTLMDMCPFDTLSSGNASPFCDLFTAEEYVSYEYYYDLDKYYGTGPGNALGPVQGVGYVNELLARLTGQAVRDETQTNRTLDSDPATFPLNRTFYADFSHDNTMVPIFAALGLFNATALDPLKPDENRLWVDSKLVPFSGHMTVEKLACSGKEAVRVLVNDAVQPLEFCGGVDGVCELSAFVESQTYARENGQGDFAKCGFVPSE</sequence>
<dbReference type="SUPFAM" id="SSF53254">
    <property type="entry name" value="Phosphoglycerate mutase-like"/>
    <property type="match status" value="1"/>
</dbReference>
<feature type="disulfide bond" evidence="17">
    <location>
        <begin position="241"/>
        <end position="255"/>
    </location>
</feature>
<dbReference type="InterPro" id="IPR000560">
    <property type="entry name" value="His_Pase_clade-2"/>
</dbReference>
<organism evidence="19">
    <name type="scientific">Peniophora lycii</name>
    <dbReference type="NCBI Taxonomy" id="154539"/>
    <lineage>
        <taxon>Eukaryota</taxon>
        <taxon>Fungi</taxon>
        <taxon>Dikarya</taxon>
        <taxon>Basidiomycota</taxon>
        <taxon>Agaricomycotina</taxon>
        <taxon>Agaricomycetes</taxon>
        <taxon>Russulales</taxon>
        <taxon>Peniophoraceae</taxon>
        <taxon>Peniophora</taxon>
    </lineage>
</organism>
<evidence type="ECO:0000256" key="18">
    <source>
        <dbReference type="SAM" id="SignalP"/>
    </source>
</evidence>
<proteinExistence type="evidence at transcript level"/>
<evidence type="ECO:0000256" key="13">
    <source>
        <dbReference type="ARBA" id="ARBA00043788"/>
    </source>
</evidence>
<evidence type="ECO:0000256" key="15">
    <source>
        <dbReference type="ARBA" id="ARBA00044262"/>
    </source>
</evidence>
<evidence type="ECO:0000256" key="1">
    <source>
        <dbReference type="ARBA" id="ARBA00004613"/>
    </source>
</evidence>
<evidence type="ECO:0000256" key="9">
    <source>
        <dbReference type="ARBA" id="ARBA00043670"/>
    </source>
</evidence>
<evidence type="ECO:0000313" key="19">
    <source>
        <dbReference type="EMBL" id="CAC48195.1"/>
    </source>
</evidence>
<evidence type="ECO:0000256" key="16">
    <source>
        <dbReference type="PIRSR" id="PIRSR000894-1"/>
    </source>
</evidence>
<dbReference type="InterPro" id="IPR033379">
    <property type="entry name" value="Acid_Pase_AS"/>
</dbReference>
<evidence type="ECO:0000256" key="6">
    <source>
        <dbReference type="ARBA" id="ARBA00023180"/>
    </source>
</evidence>
<feature type="chain" id="PRO_5004324192" description="Phytase A" evidence="18">
    <location>
        <begin position="30"/>
        <end position="439"/>
    </location>
</feature>
<keyword evidence="3" id="KW-0964">Secreted</keyword>
<evidence type="ECO:0000256" key="2">
    <source>
        <dbReference type="ARBA" id="ARBA00011245"/>
    </source>
</evidence>
<dbReference type="EMBL" id="AJ310696">
    <property type="protein sequence ID" value="CAC48195.1"/>
    <property type="molecule type" value="mRNA"/>
</dbReference>
<gene>
    <name evidence="19" type="primary">phyA</name>
</gene>
<dbReference type="PIRSF" id="PIRSF000894">
    <property type="entry name" value="Acid_phosphatase"/>
    <property type="match status" value="1"/>
</dbReference>
<keyword evidence="5 17" id="KW-1015">Disulfide bond</keyword>
<feature type="disulfide bond" evidence="17">
    <location>
        <begin position="196"/>
        <end position="433"/>
    </location>
</feature>
<keyword evidence="4 19" id="KW-0378">Hydrolase</keyword>
<reference evidence="19" key="1">
    <citation type="journal article" date="2001" name="Appl. Environ. Microbiol.">
        <title>Expression, gene cloning, and characterization of five novel phytases from four basidiomycete fungi: Peniophora lycii, Agrocybe pediades, a Ceriporia sp., and Trametes pubescens.</title>
        <authorList>
            <person name="Lassen S.F."/>
            <person name="Breinholt J."/>
            <person name="Ostergaard P.R."/>
            <person name="Brugger R."/>
            <person name="Bischoff A."/>
            <person name="Wyss M."/>
            <person name="Fuglsang C.C."/>
        </authorList>
    </citation>
    <scope>NUCLEOTIDE SEQUENCE</scope>
</reference>
<evidence type="ECO:0000256" key="8">
    <source>
        <dbReference type="ARBA" id="ARBA00042300"/>
    </source>
</evidence>
<dbReference type="SMR" id="Q96VH9"/>
<feature type="active site" description="Nucleophile" evidence="16">
    <location>
        <position position="71"/>
    </location>
</feature>
<evidence type="ECO:0000256" key="3">
    <source>
        <dbReference type="ARBA" id="ARBA00022525"/>
    </source>
</evidence>
<comment type="catalytic activity">
    <reaction evidence="9">
        <text>1D-myo-inositol 1,2,5,6-tetrakisphosphate + H2O = 1D-myo-inositol 1,2,6-trisphosphate + phosphate</text>
        <dbReference type="Rhea" id="RHEA:77119"/>
        <dbReference type="ChEBI" id="CHEBI:15377"/>
        <dbReference type="ChEBI" id="CHEBI:43474"/>
        <dbReference type="ChEBI" id="CHEBI:195535"/>
        <dbReference type="ChEBI" id="CHEBI:195537"/>
    </reaction>
    <physiologicalReaction direction="left-to-right" evidence="9">
        <dbReference type="Rhea" id="RHEA:77120"/>
    </physiologicalReaction>
</comment>
<keyword evidence="18" id="KW-0732">Signal</keyword>
<comment type="catalytic activity">
    <reaction evidence="13">
        <text>1D-myo-inositol hexakisphosphate + H2O = 1D-myo-inositol 1,2,4,5,6-pentakisphosphate + phosphate</text>
        <dbReference type="Rhea" id="RHEA:16989"/>
        <dbReference type="ChEBI" id="CHEBI:15377"/>
        <dbReference type="ChEBI" id="CHEBI:43474"/>
        <dbReference type="ChEBI" id="CHEBI:57798"/>
        <dbReference type="ChEBI" id="CHEBI:58130"/>
        <dbReference type="EC" id="3.1.3.8"/>
    </reaction>
    <physiologicalReaction direction="left-to-right" evidence="13">
        <dbReference type="Rhea" id="RHEA:16990"/>
    </physiologicalReaction>
</comment>
<evidence type="ECO:0000256" key="12">
    <source>
        <dbReference type="ARBA" id="ARBA00043748"/>
    </source>
</evidence>
<dbReference type="Gene3D" id="3.40.50.1240">
    <property type="entry name" value="Phosphoglycerate mutase-like"/>
    <property type="match status" value="1"/>
</dbReference>
<evidence type="ECO:0000256" key="10">
    <source>
        <dbReference type="ARBA" id="ARBA00043675"/>
    </source>
</evidence>
<dbReference type="PANTHER" id="PTHR20963:SF24">
    <property type="entry name" value="3-PHYTASE B"/>
    <property type="match status" value="1"/>
</dbReference>
<comment type="catalytic activity">
    <reaction evidence="11">
        <text>1D-myo-inositol 1,2,6-trisphosphate + H2O = 1D-myo-inositol 1,2-bisphosphate + phosphate</text>
        <dbReference type="Rhea" id="RHEA:77131"/>
        <dbReference type="ChEBI" id="CHEBI:15377"/>
        <dbReference type="ChEBI" id="CHEBI:43474"/>
        <dbReference type="ChEBI" id="CHEBI:195537"/>
        <dbReference type="ChEBI" id="CHEBI:195539"/>
    </reaction>
    <physiologicalReaction direction="left-to-right" evidence="11">
        <dbReference type="Rhea" id="RHEA:77132"/>
    </physiologicalReaction>
</comment>
<dbReference type="GO" id="GO:0003993">
    <property type="term" value="F:acid phosphatase activity"/>
    <property type="evidence" value="ECO:0007669"/>
    <property type="project" value="TreeGrafter"/>
</dbReference>
<evidence type="ECO:0000256" key="5">
    <source>
        <dbReference type="ARBA" id="ARBA00023157"/>
    </source>
</evidence>
<dbReference type="CDD" id="cd07061">
    <property type="entry name" value="HP_HAP_like"/>
    <property type="match status" value="1"/>
</dbReference>
<dbReference type="GO" id="GO:0005576">
    <property type="term" value="C:extracellular region"/>
    <property type="evidence" value="ECO:0007669"/>
    <property type="project" value="UniProtKB-SubCell"/>
</dbReference>
<comment type="catalytic activity">
    <reaction evidence="12">
        <text>1D-myo-inositol 1,2,4,5,6-pentakisphosphate + H2O = 1D-myo-inositol 1,2,5,6-tetrakisphosphate + phosphate</text>
        <dbReference type="Rhea" id="RHEA:77115"/>
        <dbReference type="ChEBI" id="CHEBI:15377"/>
        <dbReference type="ChEBI" id="CHEBI:43474"/>
        <dbReference type="ChEBI" id="CHEBI:57798"/>
        <dbReference type="ChEBI" id="CHEBI:195535"/>
    </reaction>
    <physiologicalReaction direction="left-to-right" evidence="12">
        <dbReference type="Rhea" id="RHEA:77116"/>
    </physiologicalReaction>
</comment>
<keyword evidence="6" id="KW-0325">Glycoprotein</keyword>
<dbReference type="BRENDA" id="3.1.3.26">
    <property type="organism ID" value="6882"/>
</dbReference>
<dbReference type="InterPro" id="IPR029033">
    <property type="entry name" value="His_PPase_superfam"/>
</dbReference>
<evidence type="ECO:0000256" key="4">
    <source>
        <dbReference type="ARBA" id="ARBA00022801"/>
    </source>
</evidence>